<feature type="coiled-coil region" evidence="6">
    <location>
        <begin position="240"/>
        <end position="275"/>
    </location>
</feature>
<feature type="region of interest" description="Disordered" evidence="7">
    <location>
        <begin position="432"/>
        <end position="460"/>
    </location>
</feature>
<evidence type="ECO:0000256" key="3">
    <source>
        <dbReference type="ARBA" id="ARBA00022490"/>
    </source>
</evidence>
<dbReference type="AlphaFoldDB" id="A0A8J5FFL5"/>
<dbReference type="GO" id="GO:0000226">
    <property type="term" value="P:microtubule cytoskeleton organization"/>
    <property type="evidence" value="ECO:0007669"/>
    <property type="project" value="InterPro"/>
</dbReference>
<evidence type="ECO:0000256" key="6">
    <source>
        <dbReference type="SAM" id="Coils"/>
    </source>
</evidence>
<accession>A0A8J5FFL5</accession>
<feature type="domain" description="TPX2 C-terminal" evidence="8">
    <location>
        <begin position="225"/>
        <end position="294"/>
    </location>
</feature>
<dbReference type="InterPro" id="IPR027329">
    <property type="entry name" value="TPX2_C"/>
</dbReference>
<dbReference type="InterPro" id="IPR044806">
    <property type="entry name" value="WVD2/WDL1-4"/>
</dbReference>
<proteinExistence type="inferred from homology"/>
<dbReference type="EMBL" id="JACMSC010000015">
    <property type="protein sequence ID" value="KAG6484523.1"/>
    <property type="molecule type" value="Genomic_DNA"/>
</dbReference>
<dbReference type="Pfam" id="PF06886">
    <property type="entry name" value="TPX2"/>
    <property type="match status" value="1"/>
</dbReference>
<keyword evidence="3" id="KW-0963">Cytoplasm</keyword>
<evidence type="ECO:0000313" key="9">
    <source>
        <dbReference type="EMBL" id="KAG6484523.1"/>
    </source>
</evidence>
<evidence type="ECO:0000256" key="7">
    <source>
        <dbReference type="SAM" id="MobiDB-lite"/>
    </source>
</evidence>
<dbReference type="PANTHER" id="PTHR46372">
    <property type="entry name" value="PROTEIN WVD2-LIKE 3"/>
    <property type="match status" value="1"/>
</dbReference>
<dbReference type="PANTHER" id="PTHR46372:SF26">
    <property type="entry name" value="(WILD MALAYSIAN BANANA) HYPOTHETICAL PROTEIN"/>
    <property type="match status" value="1"/>
</dbReference>
<comment type="caution">
    <text evidence="9">The sequence shown here is derived from an EMBL/GenBank/DDBJ whole genome shotgun (WGS) entry which is preliminary data.</text>
</comment>
<dbReference type="Proteomes" id="UP000734854">
    <property type="component" value="Unassembled WGS sequence"/>
</dbReference>
<feature type="region of interest" description="Disordered" evidence="7">
    <location>
        <begin position="350"/>
        <end position="397"/>
    </location>
</feature>
<evidence type="ECO:0000256" key="4">
    <source>
        <dbReference type="ARBA" id="ARBA00022701"/>
    </source>
</evidence>
<evidence type="ECO:0000256" key="5">
    <source>
        <dbReference type="ARBA" id="ARBA00023212"/>
    </source>
</evidence>
<evidence type="ECO:0000256" key="1">
    <source>
        <dbReference type="ARBA" id="ARBA00004245"/>
    </source>
</evidence>
<feature type="compositionally biased region" description="Polar residues" evidence="7">
    <location>
        <begin position="352"/>
        <end position="365"/>
    </location>
</feature>
<name>A0A8J5FFL5_ZINOF</name>
<evidence type="ECO:0000259" key="8">
    <source>
        <dbReference type="Pfam" id="PF06886"/>
    </source>
</evidence>
<evidence type="ECO:0000313" key="10">
    <source>
        <dbReference type="Proteomes" id="UP000734854"/>
    </source>
</evidence>
<organism evidence="9 10">
    <name type="scientific">Zingiber officinale</name>
    <name type="common">Ginger</name>
    <name type="synonym">Amomum zingiber</name>
    <dbReference type="NCBI Taxonomy" id="94328"/>
    <lineage>
        <taxon>Eukaryota</taxon>
        <taxon>Viridiplantae</taxon>
        <taxon>Streptophyta</taxon>
        <taxon>Embryophyta</taxon>
        <taxon>Tracheophyta</taxon>
        <taxon>Spermatophyta</taxon>
        <taxon>Magnoliopsida</taxon>
        <taxon>Liliopsida</taxon>
        <taxon>Zingiberales</taxon>
        <taxon>Zingiberaceae</taxon>
        <taxon>Zingiber</taxon>
    </lineage>
</organism>
<comment type="similarity">
    <text evidence="2">Belongs to the TPX2 family.</text>
</comment>
<keyword evidence="4" id="KW-0493">Microtubule</keyword>
<sequence>MESGAIHELEFQKEMADKDPVVNGVGPNVIEEDSNHYVDTVEAITRCTKKSDGEVVDTSEEVNEGSVSVAGIKSSNSVETLRSGEDVQSEKAQTDKGSHNGHSNELQKKKSALVPSHSFPSKGHVGASGRKNSAIIVQPKDAPSTINRIFFSNFSGILHVSSSSHVNRMLFSAIHPGKQPSLTTGTCTRRSLPAKTGSVDASVEDIASETGIGSPRSRRSTISGFSFRLDERAEKRKEFFMKLEEKNHAKEVEQTNLQEKSKENQEAEIRRLRKTLTFKATPMPNFYQEHGPPKVELKKVAILICTMHGMCLHNLIPPTRARSPKLGRRNPSNTIIEKTSEATWSMHLAPTTKLNETAATNQGRSSSKKPIERSLAKFPSQKSKPASLEAKPAAAKPKISIRRAKVEKVKPEANIVTTTEVATETIPILELAPESRDEECNPDVNSPNTEISSLEVSAQG</sequence>
<keyword evidence="10" id="KW-1185">Reference proteome</keyword>
<dbReference type="GO" id="GO:0005874">
    <property type="term" value="C:microtubule"/>
    <property type="evidence" value="ECO:0007669"/>
    <property type="project" value="UniProtKB-KW"/>
</dbReference>
<comment type="subcellular location">
    <subcellularLocation>
        <location evidence="1">Cytoplasm</location>
        <location evidence="1">Cytoskeleton</location>
    </subcellularLocation>
</comment>
<keyword evidence="6" id="KW-0175">Coiled coil</keyword>
<keyword evidence="5" id="KW-0206">Cytoskeleton</keyword>
<feature type="compositionally biased region" description="Polar residues" evidence="7">
    <location>
        <begin position="443"/>
        <end position="460"/>
    </location>
</feature>
<reference evidence="9 10" key="1">
    <citation type="submission" date="2020-08" db="EMBL/GenBank/DDBJ databases">
        <title>Plant Genome Project.</title>
        <authorList>
            <person name="Zhang R.-G."/>
        </authorList>
    </citation>
    <scope>NUCLEOTIDE SEQUENCE [LARGE SCALE GENOMIC DNA]</scope>
    <source>
        <tissue evidence="9">Rhizome</tissue>
    </source>
</reference>
<feature type="region of interest" description="Disordered" evidence="7">
    <location>
        <begin position="75"/>
        <end position="131"/>
    </location>
</feature>
<gene>
    <name evidence="9" type="ORF">ZIOFF_053041</name>
</gene>
<evidence type="ECO:0000256" key="2">
    <source>
        <dbReference type="ARBA" id="ARBA00005885"/>
    </source>
</evidence>
<feature type="compositionally biased region" description="Low complexity" evidence="7">
    <location>
        <begin position="382"/>
        <end position="397"/>
    </location>
</feature>
<dbReference type="GO" id="GO:0008017">
    <property type="term" value="F:microtubule binding"/>
    <property type="evidence" value="ECO:0007669"/>
    <property type="project" value="InterPro"/>
</dbReference>
<feature type="compositionally biased region" description="Basic and acidic residues" evidence="7">
    <location>
        <begin position="82"/>
        <end position="98"/>
    </location>
</feature>
<protein>
    <recommendedName>
        <fullName evidence="8">TPX2 C-terminal domain-containing protein</fullName>
    </recommendedName>
</protein>